<evidence type="ECO:0000313" key="2">
    <source>
        <dbReference type="Proteomes" id="UP000219689"/>
    </source>
</evidence>
<comment type="caution">
    <text evidence="1">The sequence shown here is derived from an EMBL/GenBank/DDBJ whole genome shotgun (WGS) entry which is preliminary data.</text>
</comment>
<accession>A0A2A5QPA7</accession>
<proteinExistence type="predicted"/>
<dbReference type="RefSeq" id="WP_097382121.1">
    <property type="nucleotide sequence ID" value="NZ_NXNI01000003.1"/>
</dbReference>
<dbReference type="AlphaFoldDB" id="A0A2A5QPA7"/>
<dbReference type="Proteomes" id="UP000219689">
    <property type="component" value="Unassembled WGS sequence"/>
</dbReference>
<sequence>MSVYRIDADYNAAGPVLTDSDDDFPARIQVATKHSFGELRLSRHDFESVLALVTKVAANSEPADCEIDGGSVAIDAAPPTAEDTWELDIQKDRLHHRVVLSDGELEGLADLLRTVHPDHDSTDNPDVEVRA</sequence>
<dbReference type="EMBL" id="NXNI01000003">
    <property type="protein sequence ID" value="PCR88654.1"/>
    <property type="molecule type" value="Genomic_DNA"/>
</dbReference>
<protein>
    <submittedName>
        <fullName evidence="1">Uncharacterized protein</fullName>
    </submittedName>
</protein>
<dbReference type="OrthoDB" id="201457at2157"/>
<keyword evidence="2" id="KW-1185">Reference proteome</keyword>
<evidence type="ECO:0000313" key="1">
    <source>
        <dbReference type="EMBL" id="PCR88654.1"/>
    </source>
</evidence>
<organism evidence="1 2">
    <name type="scientific">Natrinema ejinorense</name>
    <dbReference type="NCBI Taxonomy" id="373386"/>
    <lineage>
        <taxon>Archaea</taxon>
        <taxon>Methanobacteriati</taxon>
        <taxon>Methanobacteriota</taxon>
        <taxon>Stenosarchaea group</taxon>
        <taxon>Halobacteria</taxon>
        <taxon>Halobacteriales</taxon>
        <taxon>Natrialbaceae</taxon>
        <taxon>Natrinema</taxon>
    </lineage>
</organism>
<gene>
    <name evidence="1" type="ORF">CP557_21725</name>
</gene>
<reference evidence="1 2" key="1">
    <citation type="submission" date="2017-09" db="EMBL/GenBank/DDBJ databases">
        <title>Genome sequences of Natrinema ejinorence JCM 13890T.</title>
        <authorList>
            <person name="Roh S.W."/>
            <person name="Kim Y.B."/>
            <person name="Kim J.Y."/>
        </authorList>
    </citation>
    <scope>NUCLEOTIDE SEQUENCE [LARGE SCALE GENOMIC DNA]</scope>
    <source>
        <strain evidence="1 2">JCM 13890</strain>
    </source>
</reference>
<name>A0A2A5QPA7_9EURY</name>